<dbReference type="EMBL" id="BAHC01000102">
    <property type="protein sequence ID" value="GAB90402.1"/>
    <property type="molecule type" value="Genomic_DNA"/>
</dbReference>
<dbReference type="RefSeq" id="WP_006333161.1">
    <property type="nucleotide sequence ID" value="NZ_BAHC01000102.1"/>
</dbReference>
<accession>K6WDZ5</accession>
<name>K6WDZ5_9ACTN</name>
<proteinExistence type="predicted"/>
<gene>
    <name evidence="3" type="ORF">GORHZ_102_00290</name>
</gene>
<evidence type="ECO:0008006" key="5">
    <source>
        <dbReference type="Google" id="ProtNLM"/>
    </source>
</evidence>
<keyword evidence="2" id="KW-1133">Transmembrane helix</keyword>
<keyword evidence="2" id="KW-0472">Membrane</keyword>
<protein>
    <recommendedName>
        <fullName evidence="5">Cell division protein FtsL</fullName>
    </recommendedName>
</protein>
<feature type="region of interest" description="Disordered" evidence="1">
    <location>
        <begin position="1"/>
        <end position="57"/>
    </location>
</feature>
<dbReference type="eggNOG" id="COG2919">
    <property type="taxonomic scope" value="Bacteria"/>
</dbReference>
<feature type="transmembrane region" description="Helical" evidence="2">
    <location>
        <begin position="59"/>
        <end position="82"/>
    </location>
</feature>
<dbReference type="AlphaFoldDB" id="K6WDZ5"/>
<evidence type="ECO:0000313" key="4">
    <source>
        <dbReference type="Proteomes" id="UP000008363"/>
    </source>
</evidence>
<organism evidence="3 4">
    <name type="scientific">Gordonia rhizosphera NBRC 16068</name>
    <dbReference type="NCBI Taxonomy" id="1108045"/>
    <lineage>
        <taxon>Bacteria</taxon>
        <taxon>Bacillati</taxon>
        <taxon>Actinomycetota</taxon>
        <taxon>Actinomycetes</taxon>
        <taxon>Mycobacteriales</taxon>
        <taxon>Gordoniaceae</taxon>
        <taxon>Gordonia</taxon>
    </lineage>
</organism>
<feature type="region of interest" description="Disordered" evidence="1">
    <location>
        <begin position="135"/>
        <end position="249"/>
    </location>
</feature>
<dbReference type="Proteomes" id="UP000008363">
    <property type="component" value="Unassembled WGS sequence"/>
</dbReference>
<evidence type="ECO:0000256" key="1">
    <source>
        <dbReference type="SAM" id="MobiDB-lite"/>
    </source>
</evidence>
<sequence length="249" mass="26144">MTLLHDVDVDADPVTPKKGTRSRAAQRALDRRHKRLERHNKQTNRNAERRTTSSEKSRAHAIPFVVPVIALLVLGLGLSLWLSTKAAADSYRLGVERQQNQALLDRRDSLKRTYESGDSAPELSDKATKLGMIPAQNPARMIVGDNGRPRVAGDPTPAQGKGLRTINPPVGPDPVASIDPKKVDDSVGLPGDGSQSSDAEPSSTPDDSATAPSTAASSTPAPGAPANGAAPNVLPATPNAPGANSTENR</sequence>
<feature type="compositionally biased region" description="Low complexity" evidence="1">
    <location>
        <begin position="201"/>
        <end position="232"/>
    </location>
</feature>
<feature type="compositionally biased region" description="Basic and acidic residues" evidence="1">
    <location>
        <begin position="46"/>
        <end position="57"/>
    </location>
</feature>
<evidence type="ECO:0000256" key="2">
    <source>
        <dbReference type="SAM" id="Phobius"/>
    </source>
</evidence>
<keyword evidence="4" id="KW-1185">Reference proteome</keyword>
<reference evidence="3 4" key="1">
    <citation type="submission" date="2012-08" db="EMBL/GenBank/DDBJ databases">
        <title>Whole genome shotgun sequence of Gordonia rhizosphera NBRC 16068.</title>
        <authorList>
            <person name="Takarada H."/>
            <person name="Isaki S."/>
            <person name="Hosoyama A."/>
            <person name="Tsuchikane K."/>
            <person name="Katsumata H."/>
            <person name="Baba S."/>
            <person name="Ohji S."/>
            <person name="Yamazaki S."/>
            <person name="Fujita N."/>
        </authorList>
    </citation>
    <scope>NUCLEOTIDE SEQUENCE [LARGE SCALE GENOMIC DNA]</scope>
    <source>
        <strain evidence="3 4">NBRC 16068</strain>
    </source>
</reference>
<evidence type="ECO:0000313" key="3">
    <source>
        <dbReference type="EMBL" id="GAB90402.1"/>
    </source>
</evidence>
<keyword evidence="2" id="KW-0812">Transmembrane</keyword>
<comment type="caution">
    <text evidence="3">The sequence shown here is derived from an EMBL/GenBank/DDBJ whole genome shotgun (WGS) entry which is preliminary data.</text>
</comment>
<dbReference type="STRING" id="1108045.GORHZ_102_00290"/>
<feature type="compositionally biased region" description="Basic residues" evidence="1">
    <location>
        <begin position="30"/>
        <end position="42"/>
    </location>
</feature>